<comment type="caution">
    <text evidence="1">The sequence shown here is derived from an EMBL/GenBank/DDBJ whole genome shotgun (WGS) entry which is preliminary data.</text>
</comment>
<evidence type="ECO:0000313" key="1">
    <source>
        <dbReference type="EMBL" id="KAG8006197.1"/>
    </source>
</evidence>
<name>A0ACB7EVN9_NIBAL</name>
<dbReference type="EMBL" id="CM024809">
    <property type="protein sequence ID" value="KAG8006197.1"/>
    <property type="molecule type" value="Genomic_DNA"/>
</dbReference>
<keyword evidence="2" id="KW-1185">Reference proteome</keyword>
<accession>A0ACB7EVN9</accession>
<evidence type="ECO:0000313" key="2">
    <source>
        <dbReference type="Proteomes" id="UP000805704"/>
    </source>
</evidence>
<protein>
    <submittedName>
        <fullName evidence="1">Uncharacterized protein</fullName>
    </submittedName>
</protein>
<organism evidence="1 2">
    <name type="scientific">Nibea albiflora</name>
    <name type="common">Yellow drum</name>
    <name type="synonym">Corvina albiflora</name>
    <dbReference type="NCBI Taxonomy" id="240163"/>
    <lineage>
        <taxon>Eukaryota</taxon>
        <taxon>Metazoa</taxon>
        <taxon>Chordata</taxon>
        <taxon>Craniata</taxon>
        <taxon>Vertebrata</taxon>
        <taxon>Euteleostomi</taxon>
        <taxon>Actinopterygii</taxon>
        <taxon>Neopterygii</taxon>
        <taxon>Teleostei</taxon>
        <taxon>Neoteleostei</taxon>
        <taxon>Acanthomorphata</taxon>
        <taxon>Eupercaria</taxon>
        <taxon>Sciaenidae</taxon>
        <taxon>Nibea</taxon>
    </lineage>
</organism>
<dbReference type="Proteomes" id="UP000805704">
    <property type="component" value="Chromosome 21"/>
</dbReference>
<proteinExistence type="predicted"/>
<sequence>MVGTNSPTQDSETESDTEEEPIHHRPLAHGLRHLSGKERRMLKTRRSEASDEGTDESCDQEIGDDEFRRWDEFTDTDRKPRVDTEEEPISPPSSKPTSSDT</sequence>
<reference evidence="1" key="1">
    <citation type="submission" date="2020-04" db="EMBL/GenBank/DDBJ databases">
        <title>A chromosome-scale assembly and high-density genetic map of the yellow drum (Nibea albiflora) genome.</title>
        <authorList>
            <person name="Xu D."/>
            <person name="Zhang W."/>
            <person name="Chen R."/>
            <person name="Tan P."/>
            <person name="Wang L."/>
            <person name="Song H."/>
            <person name="Tian L."/>
            <person name="Zhu Q."/>
            <person name="Wang B."/>
        </authorList>
    </citation>
    <scope>NUCLEOTIDE SEQUENCE</scope>
    <source>
        <strain evidence="1">ZJHYS-2018</strain>
    </source>
</reference>
<gene>
    <name evidence="1" type="ORF">GBF38_005393</name>
</gene>